<evidence type="ECO:0000313" key="9">
    <source>
        <dbReference type="EMBL" id="PYE54629.1"/>
    </source>
</evidence>
<keyword evidence="5 6" id="KW-0067">ATP-binding</keyword>
<dbReference type="GO" id="GO:0005184">
    <property type="term" value="F:neuropeptide hormone activity"/>
    <property type="evidence" value="ECO:0007669"/>
    <property type="project" value="InterPro"/>
</dbReference>
<evidence type="ECO:0000256" key="1">
    <source>
        <dbReference type="ARBA" id="ARBA00009156"/>
    </source>
</evidence>
<evidence type="ECO:0000259" key="7">
    <source>
        <dbReference type="Pfam" id="PF00370"/>
    </source>
</evidence>
<evidence type="ECO:0000313" key="10">
    <source>
        <dbReference type="Proteomes" id="UP000248326"/>
    </source>
</evidence>
<dbReference type="InterPro" id="IPR018484">
    <property type="entry name" value="FGGY_N"/>
</dbReference>
<dbReference type="InterPro" id="IPR000577">
    <property type="entry name" value="Carb_kinase_FGGY"/>
</dbReference>
<evidence type="ECO:0000256" key="2">
    <source>
        <dbReference type="ARBA" id="ARBA00022679"/>
    </source>
</evidence>
<dbReference type="GO" id="GO:0005997">
    <property type="term" value="P:xylulose metabolic process"/>
    <property type="evidence" value="ECO:0007669"/>
    <property type="project" value="InterPro"/>
</dbReference>
<reference evidence="9 10" key="1">
    <citation type="submission" date="2018-06" db="EMBL/GenBank/DDBJ databases">
        <title>Genomic Encyclopedia of Type Strains, Phase IV (KMG-IV): sequencing the most valuable type-strain genomes for metagenomic binning, comparative biology and taxonomic classification.</title>
        <authorList>
            <person name="Goeker M."/>
        </authorList>
    </citation>
    <scope>NUCLEOTIDE SEQUENCE [LARGE SCALE GENOMIC DNA]</scope>
    <source>
        <strain evidence="9 10">DSM 18048</strain>
    </source>
</reference>
<dbReference type="AlphaFoldDB" id="A0A318SDW6"/>
<dbReference type="Pfam" id="PF00370">
    <property type="entry name" value="FGGY_N"/>
    <property type="match status" value="1"/>
</dbReference>
<dbReference type="PIRSF" id="PIRSF000538">
    <property type="entry name" value="GlpK"/>
    <property type="match status" value="1"/>
</dbReference>
<proteinExistence type="inferred from homology"/>
<dbReference type="GO" id="GO:0007218">
    <property type="term" value="P:neuropeptide signaling pathway"/>
    <property type="evidence" value="ECO:0007669"/>
    <property type="project" value="InterPro"/>
</dbReference>
<keyword evidence="4 6" id="KW-0418">Kinase</keyword>
<dbReference type="EMBL" id="QJSX01000005">
    <property type="protein sequence ID" value="PYE54629.1"/>
    <property type="molecule type" value="Genomic_DNA"/>
</dbReference>
<name>A0A318SDW6_9DEIO</name>
<dbReference type="CDD" id="cd07808">
    <property type="entry name" value="ASKHA_NBD_FGGY_EcXK-like"/>
    <property type="match status" value="1"/>
</dbReference>
<dbReference type="Gene3D" id="3.30.420.40">
    <property type="match status" value="2"/>
</dbReference>
<dbReference type="NCBIfam" id="TIGR01312">
    <property type="entry name" value="XylB"/>
    <property type="match status" value="1"/>
</dbReference>
<dbReference type="EC" id="2.7.1.17" evidence="6"/>
<dbReference type="InterPro" id="IPR018485">
    <property type="entry name" value="FGGY_C"/>
</dbReference>
<dbReference type="PANTHER" id="PTHR43095">
    <property type="entry name" value="SUGAR KINASE"/>
    <property type="match status" value="1"/>
</dbReference>
<protein>
    <recommendedName>
        <fullName evidence="6">Xylulose kinase</fullName>
        <shortName evidence="6">Xylulokinase</shortName>
        <ecNumber evidence="6">2.7.1.17</ecNumber>
    </recommendedName>
</protein>
<dbReference type="InterPro" id="IPR043129">
    <property type="entry name" value="ATPase_NBD"/>
</dbReference>
<evidence type="ECO:0000256" key="6">
    <source>
        <dbReference type="RuleBase" id="RU364073"/>
    </source>
</evidence>
<keyword evidence="2 6" id="KW-0808">Transferase</keyword>
<keyword evidence="6" id="KW-0859">Xylose metabolism</keyword>
<comment type="catalytic activity">
    <reaction evidence="6">
        <text>D-xylulose + ATP = D-xylulose 5-phosphate + ADP + H(+)</text>
        <dbReference type="Rhea" id="RHEA:10964"/>
        <dbReference type="ChEBI" id="CHEBI:15378"/>
        <dbReference type="ChEBI" id="CHEBI:17140"/>
        <dbReference type="ChEBI" id="CHEBI:30616"/>
        <dbReference type="ChEBI" id="CHEBI:57737"/>
        <dbReference type="ChEBI" id="CHEBI:456216"/>
        <dbReference type="EC" id="2.7.1.17"/>
    </reaction>
</comment>
<sequence length="470" mass="49605">MFLGVDLGTSSVKAVLYDEAGRLVRDASAAYAVASPRPGWAETDPEAWWSATVSAVRTAAEDGLRVKALGLSGQMHGVVLTNLDGSPARPAVLWADGRATRQLAAYEAVPPTLLARLRNPVTTGMAGPTLLWLRDHEPGVYEGASLALQPKDWLRLRLTGKAHAEPSDASGTLLYDLERDAWHDDLVAVLGLRRDLLPPLVASGERVGELSTSAARALGLSEGVQVVAGAADTAAALLGTGLTASQVQLTVGTGAQLVVRSATLPTARRGVHVFRGADAGFYVLGAVQNAGLALEWARRALRAEWREFYALARSADFGSGGVIFLPYLTGDRTPHLDPHARGGWIGAGLQHDASHLARAAFEGVAFSIRQALGALAPAETHLVRLAGGGSVHPWWRQLLADVLERPLEVVDIPDASALGASLLARGAEAPLAKVEGIVEPRGELRLADAVERFEAAYEHLEGWFGPRLGA</sequence>
<dbReference type="SUPFAM" id="SSF53067">
    <property type="entry name" value="Actin-like ATPase domain"/>
    <property type="match status" value="2"/>
</dbReference>
<comment type="caution">
    <text evidence="9">The sequence shown here is derived from an EMBL/GenBank/DDBJ whole genome shotgun (WGS) entry which is preliminary data.</text>
</comment>
<feature type="domain" description="Carbohydrate kinase FGGY C-terminal" evidence="8">
    <location>
        <begin position="249"/>
        <end position="424"/>
    </location>
</feature>
<evidence type="ECO:0000259" key="8">
    <source>
        <dbReference type="Pfam" id="PF02782"/>
    </source>
</evidence>
<gene>
    <name evidence="6" type="primary">xylB</name>
    <name evidence="9" type="ORF">DES52_105269</name>
</gene>
<dbReference type="PANTHER" id="PTHR43095:SF5">
    <property type="entry name" value="XYLULOSE KINASE"/>
    <property type="match status" value="1"/>
</dbReference>
<dbReference type="RefSeq" id="WP_110886384.1">
    <property type="nucleotide sequence ID" value="NZ_QJSX01000005.1"/>
</dbReference>
<comment type="similarity">
    <text evidence="1 6">Belongs to the FGGY kinase family.</text>
</comment>
<dbReference type="InterPro" id="IPR050406">
    <property type="entry name" value="FGGY_Carb_Kinase"/>
</dbReference>
<dbReference type="GO" id="GO:0005524">
    <property type="term" value="F:ATP binding"/>
    <property type="evidence" value="ECO:0007669"/>
    <property type="project" value="UniProtKB-KW"/>
</dbReference>
<dbReference type="GO" id="GO:0004856">
    <property type="term" value="F:D-xylulokinase activity"/>
    <property type="evidence" value="ECO:0007669"/>
    <property type="project" value="UniProtKB-EC"/>
</dbReference>
<dbReference type="GO" id="GO:0042732">
    <property type="term" value="P:D-xylose metabolic process"/>
    <property type="evidence" value="ECO:0007669"/>
    <property type="project" value="UniProtKB-KW"/>
</dbReference>
<evidence type="ECO:0000256" key="3">
    <source>
        <dbReference type="ARBA" id="ARBA00022741"/>
    </source>
</evidence>
<feature type="domain" description="Carbohydrate kinase FGGY N-terminal" evidence="7">
    <location>
        <begin position="1"/>
        <end position="239"/>
    </location>
</feature>
<keyword evidence="10" id="KW-1185">Reference proteome</keyword>
<evidence type="ECO:0000256" key="4">
    <source>
        <dbReference type="ARBA" id="ARBA00022777"/>
    </source>
</evidence>
<dbReference type="OrthoDB" id="9805576at2"/>
<keyword evidence="3 6" id="KW-0547">Nucleotide-binding</keyword>
<keyword evidence="6" id="KW-0119">Carbohydrate metabolism</keyword>
<accession>A0A318SDW6</accession>
<dbReference type="Proteomes" id="UP000248326">
    <property type="component" value="Unassembled WGS sequence"/>
</dbReference>
<dbReference type="InterPro" id="IPR001484">
    <property type="entry name" value="Pyrokinin_CS"/>
</dbReference>
<dbReference type="Pfam" id="PF02782">
    <property type="entry name" value="FGGY_C"/>
    <property type="match status" value="1"/>
</dbReference>
<dbReference type="PROSITE" id="PS00539">
    <property type="entry name" value="PYROKININ"/>
    <property type="match status" value="1"/>
</dbReference>
<organism evidence="9 10">
    <name type="scientific">Deinococcus yavapaiensis KR-236</name>
    <dbReference type="NCBI Taxonomy" id="694435"/>
    <lineage>
        <taxon>Bacteria</taxon>
        <taxon>Thermotogati</taxon>
        <taxon>Deinococcota</taxon>
        <taxon>Deinococci</taxon>
        <taxon>Deinococcales</taxon>
        <taxon>Deinococcaceae</taxon>
        <taxon>Deinococcus</taxon>
    </lineage>
</organism>
<evidence type="ECO:0000256" key="5">
    <source>
        <dbReference type="ARBA" id="ARBA00022840"/>
    </source>
</evidence>
<dbReference type="InterPro" id="IPR006000">
    <property type="entry name" value="Xylulokinase"/>
</dbReference>